<reference evidence="3 4" key="1">
    <citation type="submission" date="2024-03" db="EMBL/GenBank/DDBJ databases">
        <title>Adaptation during the transition from Ophiocordyceps entomopathogen to insect associate is accompanied by gene loss and intensified selection.</title>
        <authorList>
            <person name="Ward C.M."/>
            <person name="Onetto C.A."/>
            <person name="Borneman A.R."/>
        </authorList>
    </citation>
    <scope>NUCLEOTIDE SEQUENCE [LARGE SCALE GENOMIC DNA]</scope>
    <source>
        <strain evidence="3">AWRI1</strain>
        <tissue evidence="3">Single Adult Female</tissue>
    </source>
</reference>
<comment type="caution">
    <text evidence="3">The sequence shown here is derived from an EMBL/GenBank/DDBJ whole genome shotgun (WGS) entry which is preliminary data.</text>
</comment>
<dbReference type="Proteomes" id="UP001367676">
    <property type="component" value="Unassembled WGS sequence"/>
</dbReference>
<dbReference type="PANTHER" id="PTHR22590">
    <property type="entry name" value="MYOSIN MOTOR DOMAIN-CONTAINING PROTEIN"/>
    <property type="match status" value="1"/>
</dbReference>
<organism evidence="3 4">
    <name type="scientific">Parthenolecanium corni</name>
    <dbReference type="NCBI Taxonomy" id="536013"/>
    <lineage>
        <taxon>Eukaryota</taxon>
        <taxon>Metazoa</taxon>
        <taxon>Ecdysozoa</taxon>
        <taxon>Arthropoda</taxon>
        <taxon>Hexapoda</taxon>
        <taxon>Insecta</taxon>
        <taxon>Pterygota</taxon>
        <taxon>Neoptera</taxon>
        <taxon>Paraneoptera</taxon>
        <taxon>Hemiptera</taxon>
        <taxon>Sternorrhyncha</taxon>
        <taxon>Coccoidea</taxon>
        <taxon>Coccidae</taxon>
        <taxon>Parthenolecanium</taxon>
    </lineage>
</organism>
<evidence type="ECO:0000256" key="2">
    <source>
        <dbReference type="SAM" id="MobiDB-lite"/>
    </source>
</evidence>
<feature type="compositionally biased region" description="Low complexity" evidence="2">
    <location>
        <begin position="80"/>
        <end position="90"/>
    </location>
</feature>
<dbReference type="AlphaFoldDB" id="A0AAN9TIC6"/>
<dbReference type="PANTHER" id="PTHR22590:SF2">
    <property type="entry name" value="IQ DOMAIN-CONTAINING PROTEIN N"/>
    <property type="match status" value="1"/>
</dbReference>
<dbReference type="EMBL" id="JBBCAQ010000019">
    <property type="protein sequence ID" value="KAK7595180.1"/>
    <property type="molecule type" value="Genomic_DNA"/>
</dbReference>
<dbReference type="Pfam" id="PF00612">
    <property type="entry name" value="IQ"/>
    <property type="match status" value="4"/>
</dbReference>
<keyword evidence="1" id="KW-0677">Repeat</keyword>
<dbReference type="InterPro" id="IPR000048">
    <property type="entry name" value="IQ_motif_EF-hand-BS"/>
</dbReference>
<dbReference type="InterPro" id="IPR052318">
    <property type="entry name" value="CellDiv_DevSignal_Domain"/>
</dbReference>
<sequence>MGILTALYYKDRKSPEDLADVDESLKQAVVKIQATYRGFRTRKSIQMSAEAATKIQAHFRGYKVRKNLKHSSSLNDLRNSASSSCSNLSSQQDLEKHVTKIQAGVRGYLVRKRHSLQNVAAAKIQMNYRKYKSRKESKTKNQ</sequence>
<gene>
    <name evidence="3" type="ORF">V9T40_001613</name>
</gene>
<evidence type="ECO:0000313" key="3">
    <source>
        <dbReference type="EMBL" id="KAK7595180.1"/>
    </source>
</evidence>
<evidence type="ECO:0000256" key="1">
    <source>
        <dbReference type="ARBA" id="ARBA00022737"/>
    </source>
</evidence>
<evidence type="ECO:0000313" key="4">
    <source>
        <dbReference type="Proteomes" id="UP001367676"/>
    </source>
</evidence>
<name>A0AAN9TIC6_9HEMI</name>
<dbReference type="InterPro" id="IPR027417">
    <property type="entry name" value="P-loop_NTPase"/>
</dbReference>
<protein>
    <submittedName>
        <fullName evidence="3">Uncharacterized protein</fullName>
    </submittedName>
</protein>
<dbReference type="FunFam" id="1.20.5.190:FF:000055">
    <property type="entry name" value="Putative microtubule-associated protein futsch"/>
    <property type="match status" value="2"/>
</dbReference>
<accession>A0AAN9TIC6</accession>
<dbReference type="SMART" id="SM00015">
    <property type="entry name" value="IQ"/>
    <property type="match status" value="4"/>
</dbReference>
<dbReference type="SUPFAM" id="SSF52540">
    <property type="entry name" value="P-loop containing nucleoside triphosphate hydrolases"/>
    <property type="match status" value="1"/>
</dbReference>
<feature type="region of interest" description="Disordered" evidence="2">
    <location>
        <begin position="74"/>
        <end position="93"/>
    </location>
</feature>
<keyword evidence="4" id="KW-1185">Reference proteome</keyword>
<dbReference type="PROSITE" id="PS50096">
    <property type="entry name" value="IQ"/>
    <property type="match status" value="4"/>
</dbReference>
<dbReference type="Gene3D" id="1.20.5.190">
    <property type="match status" value="2"/>
</dbReference>
<proteinExistence type="predicted"/>